<name>A0A1H4AEB4_9BACT</name>
<dbReference type="AlphaFoldDB" id="A0A1H4AEB4"/>
<gene>
    <name evidence="1" type="ORF">SAMN05192529_11459</name>
</gene>
<accession>A0A1H4AEB4</accession>
<reference evidence="1 2" key="1">
    <citation type="submission" date="2016-10" db="EMBL/GenBank/DDBJ databases">
        <authorList>
            <person name="de Groot N.N."/>
        </authorList>
    </citation>
    <scope>NUCLEOTIDE SEQUENCE [LARGE SCALE GENOMIC DNA]</scope>
    <source>
        <strain evidence="1 2">Vu-144</strain>
    </source>
</reference>
<keyword evidence="2" id="KW-1185">Reference proteome</keyword>
<protein>
    <submittedName>
        <fullName evidence="1">Uncharacterized protein</fullName>
    </submittedName>
</protein>
<proteinExistence type="predicted"/>
<evidence type="ECO:0000313" key="1">
    <source>
        <dbReference type="EMBL" id="SEA34081.1"/>
    </source>
</evidence>
<dbReference type="EMBL" id="FNQY01000014">
    <property type="protein sequence ID" value="SEA34081.1"/>
    <property type="molecule type" value="Genomic_DNA"/>
</dbReference>
<evidence type="ECO:0000313" key="2">
    <source>
        <dbReference type="Proteomes" id="UP000199041"/>
    </source>
</evidence>
<sequence length="48" mass="5680">MFGSVEEFLSLLLVFEQLSLIGKGSNNFPSDKYRHFTLPKHFLSFYFF</sequence>
<organism evidence="1 2">
    <name type="scientific">Arachidicoccus rhizosphaerae</name>
    <dbReference type="NCBI Taxonomy" id="551991"/>
    <lineage>
        <taxon>Bacteria</taxon>
        <taxon>Pseudomonadati</taxon>
        <taxon>Bacteroidota</taxon>
        <taxon>Chitinophagia</taxon>
        <taxon>Chitinophagales</taxon>
        <taxon>Chitinophagaceae</taxon>
        <taxon>Arachidicoccus</taxon>
    </lineage>
</organism>
<dbReference type="Proteomes" id="UP000199041">
    <property type="component" value="Unassembled WGS sequence"/>
</dbReference>